<dbReference type="InterPro" id="IPR000242">
    <property type="entry name" value="PTP_cat"/>
</dbReference>
<dbReference type="PROSITE" id="PS50055">
    <property type="entry name" value="TYR_PHOSPHATASE_PTP"/>
    <property type="match status" value="1"/>
</dbReference>
<protein>
    <recommendedName>
        <fullName evidence="2">protein-tyrosine-phosphatase</fullName>
        <ecNumber evidence="2">3.1.3.48</ecNumber>
    </recommendedName>
</protein>
<evidence type="ECO:0000256" key="11">
    <source>
        <dbReference type="SAM" id="MobiDB-lite"/>
    </source>
</evidence>
<evidence type="ECO:0000256" key="5">
    <source>
        <dbReference type="ARBA" id="ARBA00022801"/>
    </source>
</evidence>
<dbReference type="InterPro" id="IPR003961">
    <property type="entry name" value="FN3_dom"/>
</dbReference>
<dbReference type="OrthoDB" id="8609993at2759"/>
<dbReference type="InterPro" id="IPR036116">
    <property type="entry name" value="FN3_sf"/>
</dbReference>
<evidence type="ECO:0000313" key="17">
    <source>
        <dbReference type="RefSeq" id="XP_022102873.1"/>
    </source>
</evidence>
<dbReference type="RefSeq" id="XP_022102873.1">
    <property type="nucleotide sequence ID" value="XM_022247181.1"/>
</dbReference>
<dbReference type="SMART" id="SM00404">
    <property type="entry name" value="PTPc_motif"/>
    <property type="match status" value="1"/>
</dbReference>
<sequence>MNPPPPRDFTVSKTGPRTAYVAWLPPTFPYGILVSYNLTFTAISSADSSSRSIILRASFQTYNLTGLNVGNSYRFSIAVNNNVGTSEMVDFPDTLVFPETAPPATDHRITSSNAVSPTGRSVTISLSNEMFSQEYGPILEYAVLVAELAYGADNTGTITDAIPPERTWASVQGLSRWLPYRASREGYNPFINVSNRKRRQATATFIDYAVGSDRSCDPTTENVYCNGPLKTYSTYAFAVRAYGADGTYTDTLWSDPISTGFDVMWFIYPLIALIIITLLILIVFCCVWRGCCGNPSRNSMYEDKTALVQVVQPEEPVPAQAKENPYEMTTVMQSTTSRPIAVNRFAQHVARLSANNNKLFSQEYASLQSKGASESRKVSKYPENMAKNRYRNILPNDNHRVQLQNSMDGSDYINASFLSGRNKDNEYIATQGPLPNTVSDFWQMVWEQQTAAIVMVTNLVENARVKSEQYWPNDNSQLTFNDVTVTHINTVTKPSWTIRTLELEKNGETRVLHHYHFRSWGDHGVPSTPDPMLFFVRTFQEMQTSIAGPVVVHCSAGVGRSGTFVTLDILLRSLDQGEQFLDVYGTVANMRESRCYMVQTEDQYIFIHQVLLKAIQNPNQHPSSSMMKRNNRPDDDDLRIDNEMFE</sequence>
<evidence type="ECO:0000256" key="4">
    <source>
        <dbReference type="ARBA" id="ARBA00022729"/>
    </source>
</evidence>
<accession>A0A8B7ZB44</accession>
<evidence type="ECO:0000256" key="8">
    <source>
        <dbReference type="ARBA" id="ARBA00023136"/>
    </source>
</evidence>
<dbReference type="GO" id="GO:0004725">
    <property type="term" value="F:protein tyrosine phosphatase activity"/>
    <property type="evidence" value="ECO:0007669"/>
    <property type="project" value="UniProtKB-EC"/>
</dbReference>
<dbReference type="SUPFAM" id="SSF49265">
    <property type="entry name" value="Fibronectin type III"/>
    <property type="match status" value="1"/>
</dbReference>
<evidence type="ECO:0000259" key="15">
    <source>
        <dbReference type="PROSITE" id="PS50853"/>
    </source>
</evidence>
<dbReference type="SUPFAM" id="SSF52799">
    <property type="entry name" value="(Phosphotyrosine protein) phosphatases II"/>
    <property type="match status" value="1"/>
</dbReference>
<evidence type="ECO:0000256" key="9">
    <source>
        <dbReference type="ARBA" id="ARBA00023180"/>
    </source>
</evidence>
<keyword evidence="5" id="KW-0378">Hydrolase</keyword>
<organism evidence="16 17">
    <name type="scientific">Acanthaster planci</name>
    <name type="common">Crown-of-thorns starfish</name>
    <dbReference type="NCBI Taxonomy" id="133434"/>
    <lineage>
        <taxon>Eukaryota</taxon>
        <taxon>Metazoa</taxon>
        <taxon>Echinodermata</taxon>
        <taxon>Eleutherozoa</taxon>
        <taxon>Asterozoa</taxon>
        <taxon>Asteroidea</taxon>
        <taxon>Valvatacea</taxon>
        <taxon>Valvatida</taxon>
        <taxon>Acanthasteridae</taxon>
        <taxon>Acanthaster</taxon>
    </lineage>
</organism>
<dbReference type="PROSITE" id="PS50056">
    <property type="entry name" value="TYR_PHOSPHATASE_2"/>
    <property type="match status" value="1"/>
</dbReference>
<evidence type="ECO:0000256" key="7">
    <source>
        <dbReference type="ARBA" id="ARBA00022989"/>
    </source>
</evidence>
<evidence type="ECO:0000256" key="2">
    <source>
        <dbReference type="ARBA" id="ARBA00013064"/>
    </source>
</evidence>
<evidence type="ECO:0000256" key="6">
    <source>
        <dbReference type="ARBA" id="ARBA00022912"/>
    </source>
</evidence>
<keyword evidence="9" id="KW-0325">Glycoprotein</keyword>
<dbReference type="InterPro" id="IPR029021">
    <property type="entry name" value="Prot-tyrosine_phosphatase-like"/>
</dbReference>
<dbReference type="GO" id="GO:0016020">
    <property type="term" value="C:membrane"/>
    <property type="evidence" value="ECO:0007669"/>
    <property type="project" value="UniProtKB-SubCell"/>
</dbReference>
<dbReference type="PROSITE" id="PS50853">
    <property type="entry name" value="FN3"/>
    <property type="match status" value="1"/>
</dbReference>
<feature type="transmembrane region" description="Helical" evidence="12">
    <location>
        <begin position="265"/>
        <end position="288"/>
    </location>
</feature>
<evidence type="ECO:0000256" key="12">
    <source>
        <dbReference type="SAM" id="Phobius"/>
    </source>
</evidence>
<dbReference type="CDD" id="cd00063">
    <property type="entry name" value="FN3"/>
    <property type="match status" value="1"/>
</dbReference>
<feature type="domain" description="Fibronectin type-III" evidence="15">
    <location>
        <begin position="5"/>
        <end position="103"/>
    </location>
</feature>
<dbReference type="PROSITE" id="PS00383">
    <property type="entry name" value="TYR_PHOSPHATASE_1"/>
    <property type="match status" value="1"/>
</dbReference>
<feature type="domain" description="Tyrosine specific protein phosphatases" evidence="14">
    <location>
        <begin position="530"/>
        <end position="605"/>
    </location>
</feature>
<name>A0A8B7ZB44_ACAPL</name>
<comment type="catalytic activity">
    <reaction evidence="10">
        <text>O-phospho-L-tyrosyl-[protein] + H2O = L-tyrosyl-[protein] + phosphate</text>
        <dbReference type="Rhea" id="RHEA:10684"/>
        <dbReference type="Rhea" id="RHEA-COMP:10136"/>
        <dbReference type="Rhea" id="RHEA-COMP:20101"/>
        <dbReference type="ChEBI" id="CHEBI:15377"/>
        <dbReference type="ChEBI" id="CHEBI:43474"/>
        <dbReference type="ChEBI" id="CHEBI:46858"/>
        <dbReference type="ChEBI" id="CHEBI:61978"/>
        <dbReference type="EC" id="3.1.3.48"/>
    </reaction>
</comment>
<dbReference type="Gene3D" id="2.60.40.10">
    <property type="entry name" value="Immunoglobulins"/>
    <property type="match status" value="1"/>
</dbReference>
<evidence type="ECO:0000313" key="16">
    <source>
        <dbReference type="Proteomes" id="UP000694845"/>
    </source>
</evidence>
<evidence type="ECO:0000256" key="10">
    <source>
        <dbReference type="ARBA" id="ARBA00051722"/>
    </source>
</evidence>
<dbReference type="FunFam" id="3.90.190.10:FF:000009">
    <property type="entry name" value="Receptor-type tyrosine-protein phosphatase beta"/>
    <property type="match status" value="1"/>
</dbReference>
<gene>
    <name evidence="17" type="primary">LOC110985812</name>
</gene>
<dbReference type="InterPro" id="IPR003595">
    <property type="entry name" value="Tyr_Pase_cat"/>
</dbReference>
<dbReference type="InterPro" id="IPR013783">
    <property type="entry name" value="Ig-like_fold"/>
</dbReference>
<dbReference type="Pfam" id="PF00102">
    <property type="entry name" value="Y_phosphatase"/>
    <property type="match status" value="1"/>
</dbReference>
<dbReference type="InterPro" id="IPR000387">
    <property type="entry name" value="Tyr_Pase_dom"/>
</dbReference>
<dbReference type="GeneID" id="110985812"/>
<reference evidence="17" key="1">
    <citation type="submission" date="2025-08" db="UniProtKB">
        <authorList>
            <consortium name="RefSeq"/>
        </authorList>
    </citation>
    <scope>IDENTIFICATION</scope>
</reference>
<proteinExistence type="predicted"/>
<keyword evidence="16" id="KW-1185">Reference proteome</keyword>
<dbReference type="Pfam" id="PF00041">
    <property type="entry name" value="fn3"/>
    <property type="match status" value="1"/>
</dbReference>
<feature type="domain" description="Tyrosine-protein phosphatase" evidence="13">
    <location>
        <begin position="360"/>
        <end position="614"/>
    </location>
</feature>
<evidence type="ECO:0000256" key="3">
    <source>
        <dbReference type="ARBA" id="ARBA00022692"/>
    </source>
</evidence>
<dbReference type="PANTHER" id="PTHR46957">
    <property type="entry name" value="CYTOKINE RECEPTOR"/>
    <property type="match status" value="1"/>
</dbReference>
<dbReference type="OMA" id="VPLWTNY"/>
<keyword evidence="4" id="KW-0732">Signal</keyword>
<evidence type="ECO:0000256" key="1">
    <source>
        <dbReference type="ARBA" id="ARBA00004479"/>
    </source>
</evidence>
<dbReference type="InterPro" id="IPR050713">
    <property type="entry name" value="RTP_Phos/Ushers"/>
</dbReference>
<keyword evidence="8 12" id="KW-0472">Membrane</keyword>
<dbReference type="KEGG" id="aplc:110985812"/>
<dbReference type="SMART" id="SM00060">
    <property type="entry name" value="FN3"/>
    <property type="match status" value="2"/>
</dbReference>
<keyword evidence="3 12" id="KW-0812">Transmembrane</keyword>
<keyword evidence="6" id="KW-0904">Protein phosphatase</keyword>
<dbReference type="EC" id="3.1.3.48" evidence="2"/>
<feature type="compositionally biased region" description="Polar residues" evidence="11">
    <location>
        <begin position="618"/>
        <end position="628"/>
    </location>
</feature>
<dbReference type="PRINTS" id="PR00700">
    <property type="entry name" value="PRTYPHPHTASE"/>
</dbReference>
<evidence type="ECO:0000259" key="14">
    <source>
        <dbReference type="PROSITE" id="PS50056"/>
    </source>
</evidence>
<comment type="subcellular location">
    <subcellularLocation>
        <location evidence="1">Membrane</location>
        <topology evidence="1">Single-pass type I membrane protein</topology>
    </subcellularLocation>
</comment>
<dbReference type="AlphaFoldDB" id="A0A8B7ZB44"/>
<dbReference type="PANTHER" id="PTHR46957:SF3">
    <property type="entry name" value="CYTOKINE RECEPTOR"/>
    <property type="match status" value="1"/>
</dbReference>
<dbReference type="Proteomes" id="UP000694845">
    <property type="component" value="Unplaced"/>
</dbReference>
<dbReference type="SMART" id="SM00194">
    <property type="entry name" value="PTPc"/>
    <property type="match status" value="1"/>
</dbReference>
<evidence type="ECO:0000259" key="13">
    <source>
        <dbReference type="PROSITE" id="PS50055"/>
    </source>
</evidence>
<feature type="region of interest" description="Disordered" evidence="11">
    <location>
        <begin position="618"/>
        <end position="646"/>
    </location>
</feature>
<dbReference type="Gene3D" id="3.90.190.10">
    <property type="entry name" value="Protein tyrosine phosphatase superfamily"/>
    <property type="match status" value="1"/>
</dbReference>
<keyword evidence="7 12" id="KW-1133">Transmembrane helix</keyword>
<dbReference type="InterPro" id="IPR016130">
    <property type="entry name" value="Tyr_Pase_AS"/>
</dbReference>